<dbReference type="AlphaFoldDB" id="A0A843TMZ9"/>
<evidence type="ECO:0000313" key="1">
    <source>
        <dbReference type="EMBL" id="MQL70884.1"/>
    </source>
</evidence>
<keyword evidence="2" id="KW-1185">Reference proteome</keyword>
<sequence length="137" mass="15616">MIIYLTNDLCVYFSGTNIYCKGGVDTPHTGVDTMFQALRQKMKKWSTSVDTRPGQVDTRDRSQRNILTGFYLRSTRDDIRSTLESLPRRPVFQMAKAGRHEMISGRHYMPLPGNCFAQSGTVCRHTSWAGRHTPESL</sequence>
<comment type="caution">
    <text evidence="1">The sequence shown here is derived from an EMBL/GenBank/DDBJ whole genome shotgun (WGS) entry which is preliminary data.</text>
</comment>
<dbReference type="EMBL" id="NMUH01000081">
    <property type="protein sequence ID" value="MQL70884.1"/>
    <property type="molecule type" value="Genomic_DNA"/>
</dbReference>
<name>A0A843TMZ9_COLES</name>
<reference evidence="1" key="1">
    <citation type="submission" date="2017-07" db="EMBL/GenBank/DDBJ databases">
        <title>Taro Niue Genome Assembly and Annotation.</title>
        <authorList>
            <person name="Atibalentja N."/>
            <person name="Keating K."/>
            <person name="Fields C.J."/>
        </authorList>
    </citation>
    <scope>NUCLEOTIDE SEQUENCE</scope>
    <source>
        <strain evidence="1">Niue_2</strain>
        <tissue evidence="1">Leaf</tissue>
    </source>
</reference>
<organism evidence="1 2">
    <name type="scientific">Colocasia esculenta</name>
    <name type="common">Wild taro</name>
    <name type="synonym">Arum esculentum</name>
    <dbReference type="NCBI Taxonomy" id="4460"/>
    <lineage>
        <taxon>Eukaryota</taxon>
        <taxon>Viridiplantae</taxon>
        <taxon>Streptophyta</taxon>
        <taxon>Embryophyta</taxon>
        <taxon>Tracheophyta</taxon>
        <taxon>Spermatophyta</taxon>
        <taxon>Magnoliopsida</taxon>
        <taxon>Liliopsida</taxon>
        <taxon>Araceae</taxon>
        <taxon>Aroideae</taxon>
        <taxon>Colocasieae</taxon>
        <taxon>Colocasia</taxon>
    </lineage>
</organism>
<gene>
    <name evidence="1" type="ORF">Taro_003206</name>
</gene>
<accession>A0A843TMZ9</accession>
<dbReference type="Proteomes" id="UP000652761">
    <property type="component" value="Unassembled WGS sequence"/>
</dbReference>
<proteinExistence type="predicted"/>
<evidence type="ECO:0000313" key="2">
    <source>
        <dbReference type="Proteomes" id="UP000652761"/>
    </source>
</evidence>
<protein>
    <submittedName>
        <fullName evidence="1">Uncharacterized protein</fullName>
    </submittedName>
</protein>